<dbReference type="CDD" id="cd04301">
    <property type="entry name" value="NAT_SF"/>
    <property type="match status" value="1"/>
</dbReference>
<evidence type="ECO:0000259" key="1">
    <source>
        <dbReference type="PROSITE" id="PS51186"/>
    </source>
</evidence>
<dbReference type="SUPFAM" id="SSF55729">
    <property type="entry name" value="Acyl-CoA N-acyltransferases (Nat)"/>
    <property type="match status" value="1"/>
</dbReference>
<sequence>MVVREHPVDAFEVLGIVVEEGYRRMNIGVRLLETAVRRAKEKGYRAVSVAVFANNKNMLMLAVKQDFKPVKMEYHAKWDGEDIVHLKRYLA</sequence>
<dbReference type="Gene3D" id="3.40.630.30">
    <property type="match status" value="1"/>
</dbReference>
<dbReference type="GO" id="GO:0016747">
    <property type="term" value="F:acyltransferase activity, transferring groups other than amino-acyl groups"/>
    <property type="evidence" value="ECO:0007669"/>
    <property type="project" value="InterPro"/>
</dbReference>
<name>A0A645H0D0_9ZZZZ</name>
<organism evidence="2">
    <name type="scientific">bioreactor metagenome</name>
    <dbReference type="NCBI Taxonomy" id="1076179"/>
    <lineage>
        <taxon>unclassified sequences</taxon>
        <taxon>metagenomes</taxon>
        <taxon>ecological metagenomes</taxon>
    </lineage>
</organism>
<evidence type="ECO:0000313" key="2">
    <source>
        <dbReference type="EMBL" id="MPN31752.1"/>
    </source>
</evidence>
<dbReference type="Pfam" id="PF00583">
    <property type="entry name" value="Acetyltransf_1"/>
    <property type="match status" value="1"/>
</dbReference>
<proteinExistence type="predicted"/>
<reference evidence="2" key="1">
    <citation type="submission" date="2019-08" db="EMBL/GenBank/DDBJ databases">
        <authorList>
            <person name="Kucharzyk K."/>
            <person name="Murdoch R.W."/>
            <person name="Higgins S."/>
            <person name="Loffler F."/>
        </authorList>
    </citation>
    <scope>NUCLEOTIDE SEQUENCE</scope>
</reference>
<dbReference type="PROSITE" id="PS51186">
    <property type="entry name" value="GNAT"/>
    <property type="match status" value="1"/>
</dbReference>
<gene>
    <name evidence="2" type="ORF">SDC9_179227</name>
</gene>
<dbReference type="AlphaFoldDB" id="A0A645H0D0"/>
<dbReference type="EMBL" id="VSSQ01083418">
    <property type="protein sequence ID" value="MPN31752.1"/>
    <property type="molecule type" value="Genomic_DNA"/>
</dbReference>
<feature type="domain" description="N-acetyltransferase" evidence="1">
    <location>
        <begin position="1"/>
        <end position="90"/>
    </location>
</feature>
<protein>
    <recommendedName>
        <fullName evidence="1">N-acetyltransferase domain-containing protein</fullName>
    </recommendedName>
</protein>
<comment type="caution">
    <text evidence="2">The sequence shown here is derived from an EMBL/GenBank/DDBJ whole genome shotgun (WGS) entry which is preliminary data.</text>
</comment>
<dbReference type="InterPro" id="IPR000182">
    <property type="entry name" value="GNAT_dom"/>
</dbReference>
<dbReference type="InterPro" id="IPR016181">
    <property type="entry name" value="Acyl_CoA_acyltransferase"/>
</dbReference>
<accession>A0A645H0D0</accession>